<dbReference type="RefSeq" id="WP_216516584.1">
    <property type="nucleotide sequence ID" value="NZ_JAHLPM010000002.1"/>
</dbReference>
<accession>A0ABS6E218</accession>
<evidence type="ECO:0000259" key="1">
    <source>
        <dbReference type="Pfam" id="PF07905"/>
    </source>
</evidence>
<dbReference type="PANTHER" id="PTHR33744">
    <property type="entry name" value="CARBOHYDRATE DIACID REGULATOR"/>
    <property type="match status" value="1"/>
</dbReference>
<evidence type="ECO:0000313" key="4">
    <source>
        <dbReference type="EMBL" id="MBU5436950.1"/>
    </source>
</evidence>
<evidence type="ECO:0000259" key="3">
    <source>
        <dbReference type="Pfam" id="PF17853"/>
    </source>
</evidence>
<protein>
    <submittedName>
        <fullName evidence="4">PucR family transcriptional regulator ligand-binding domain-containing protein</fullName>
    </submittedName>
</protein>
<feature type="domain" description="PucR C-terminal helix-turn-helix" evidence="2">
    <location>
        <begin position="493"/>
        <end position="551"/>
    </location>
</feature>
<dbReference type="InterPro" id="IPR041522">
    <property type="entry name" value="CdaR_GGDEF"/>
</dbReference>
<dbReference type="Pfam" id="PF07905">
    <property type="entry name" value="PucR"/>
    <property type="match status" value="1"/>
</dbReference>
<evidence type="ECO:0000259" key="2">
    <source>
        <dbReference type="Pfam" id="PF13556"/>
    </source>
</evidence>
<dbReference type="Pfam" id="PF13556">
    <property type="entry name" value="HTH_30"/>
    <property type="match status" value="1"/>
</dbReference>
<dbReference type="Pfam" id="PF17853">
    <property type="entry name" value="GGDEF_2"/>
    <property type="match status" value="1"/>
</dbReference>
<evidence type="ECO:0000313" key="5">
    <source>
        <dbReference type="Proteomes" id="UP000749471"/>
    </source>
</evidence>
<sequence>MTGQNGISVEDMLKLEVMGDSNLIAGSKGARNTITRVNIMADPDIIDWVSEGEFLLTTAYFFKKENAEVQKNLIEECSKKKLSGIGIKVHPYLDFLSQEVIDLADELGFPLIDIHYSIPLSDVMLSTIKAIFNKQASLLERIEKVHGRFINVMLNGNGIEELTKIVEENIKNPVILKLNFSHDTIEQLENVDDITRNQIREDVKRFYNPNSSKSKLKKLDEEKMLINGKYVKRMVMPIVVKDNVYGHIFSWSTNTPLGGFDLSIIESATTTIALAVLQELSIKEIEIRYRSEYFEDLISVDSKRKRKALERARFFNLNPSDYYVIEVMSFKFKFDKQENDEYSIDFIQDYINRTVTTVEEIIDYFKIEGIVASKMNGIQILLGFKDKKSIDDRLRRFNDMIVEKLGEKFKNLEVKIGVGRAYKGLINVSKSFADAIKTIRTGRILTERQVVYFDDLGIFKILCQDFLTEELEDFYATTLKPLVDYDNKKSTELVKTLEAYFMFNGNLTRMSEHLYTHYNTILYRINRINEITGMNLDDSNDRLNLEIALKIRELLVK</sequence>
<name>A0ABS6E218_9FIRM</name>
<dbReference type="InterPro" id="IPR012914">
    <property type="entry name" value="PucR_dom"/>
</dbReference>
<dbReference type="InterPro" id="IPR025736">
    <property type="entry name" value="PucR_C-HTH_dom"/>
</dbReference>
<organism evidence="4 5">
    <name type="scientific">Tissierella simiarum</name>
    <dbReference type="NCBI Taxonomy" id="2841534"/>
    <lineage>
        <taxon>Bacteria</taxon>
        <taxon>Bacillati</taxon>
        <taxon>Bacillota</taxon>
        <taxon>Tissierellia</taxon>
        <taxon>Tissierellales</taxon>
        <taxon>Tissierellaceae</taxon>
        <taxon>Tissierella</taxon>
    </lineage>
</organism>
<reference evidence="4 5" key="1">
    <citation type="submission" date="2021-06" db="EMBL/GenBank/DDBJ databases">
        <authorList>
            <person name="Sun Q."/>
            <person name="Li D."/>
        </authorList>
    </citation>
    <scope>NUCLEOTIDE SEQUENCE [LARGE SCALE GENOMIC DNA]</scope>
    <source>
        <strain evidence="4 5">MSJ-40</strain>
    </source>
</reference>
<keyword evidence="5" id="KW-1185">Reference proteome</keyword>
<gene>
    <name evidence="4" type="ORF">KQI42_02950</name>
</gene>
<comment type="caution">
    <text evidence="4">The sequence shown here is derived from an EMBL/GenBank/DDBJ whole genome shotgun (WGS) entry which is preliminary data.</text>
</comment>
<dbReference type="EMBL" id="JAHLPM010000002">
    <property type="protein sequence ID" value="MBU5436950.1"/>
    <property type="molecule type" value="Genomic_DNA"/>
</dbReference>
<feature type="domain" description="Purine catabolism PurC-like" evidence="1">
    <location>
        <begin position="11"/>
        <end position="131"/>
    </location>
</feature>
<dbReference type="Proteomes" id="UP000749471">
    <property type="component" value="Unassembled WGS sequence"/>
</dbReference>
<dbReference type="InterPro" id="IPR051448">
    <property type="entry name" value="CdaR-like_regulators"/>
</dbReference>
<feature type="domain" description="CdaR GGDEF-like" evidence="3">
    <location>
        <begin position="307"/>
        <end position="440"/>
    </location>
</feature>
<proteinExistence type="predicted"/>
<dbReference type="PANTHER" id="PTHR33744:SF1">
    <property type="entry name" value="DNA-BINDING TRANSCRIPTIONAL ACTIVATOR ADER"/>
    <property type="match status" value="1"/>
</dbReference>